<evidence type="ECO:0000313" key="2">
    <source>
        <dbReference type="EMBL" id="KAK1368626.1"/>
    </source>
</evidence>
<comment type="caution">
    <text evidence="2">The sequence shown here is derived from an EMBL/GenBank/DDBJ whole genome shotgun (WGS) entry which is preliminary data.</text>
</comment>
<proteinExistence type="predicted"/>
<evidence type="ECO:0000313" key="3">
    <source>
        <dbReference type="Proteomes" id="UP001237642"/>
    </source>
</evidence>
<sequence>MPRLSLCFESTFKCSSLPYIPHSHTSSLLLPPMMEDVRECYTSPTQVAVPSPYQSGTVATSSISQSADHEMRPEGTKDGVPPVELPSSLEEEEPIRDLIC</sequence>
<reference evidence="2" key="2">
    <citation type="submission" date="2023-05" db="EMBL/GenBank/DDBJ databases">
        <authorList>
            <person name="Schelkunov M.I."/>
        </authorList>
    </citation>
    <scope>NUCLEOTIDE SEQUENCE</scope>
    <source>
        <strain evidence="2">Hsosn_3</strain>
        <tissue evidence="2">Leaf</tissue>
    </source>
</reference>
<reference evidence="2" key="1">
    <citation type="submission" date="2023-02" db="EMBL/GenBank/DDBJ databases">
        <title>Genome of toxic invasive species Heracleum sosnowskyi carries increased number of genes despite the absence of recent whole-genome duplications.</title>
        <authorList>
            <person name="Schelkunov M."/>
            <person name="Shtratnikova V."/>
            <person name="Makarenko M."/>
            <person name="Klepikova A."/>
            <person name="Omelchenko D."/>
            <person name="Novikova G."/>
            <person name="Obukhova E."/>
            <person name="Bogdanov V."/>
            <person name="Penin A."/>
            <person name="Logacheva M."/>
        </authorList>
    </citation>
    <scope>NUCLEOTIDE SEQUENCE</scope>
    <source>
        <strain evidence="2">Hsosn_3</strain>
        <tissue evidence="2">Leaf</tissue>
    </source>
</reference>
<protein>
    <submittedName>
        <fullName evidence="2">Uncharacterized protein</fullName>
    </submittedName>
</protein>
<feature type="region of interest" description="Disordered" evidence="1">
    <location>
        <begin position="52"/>
        <end position="100"/>
    </location>
</feature>
<gene>
    <name evidence="2" type="ORF">POM88_034718</name>
</gene>
<keyword evidence="3" id="KW-1185">Reference proteome</keyword>
<feature type="compositionally biased region" description="Polar residues" evidence="1">
    <location>
        <begin position="52"/>
        <end position="66"/>
    </location>
</feature>
<feature type="compositionally biased region" description="Basic and acidic residues" evidence="1">
    <location>
        <begin position="67"/>
        <end position="77"/>
    </location>
</feature>
<dbReference type="Proteomes" id="UP001237642">
    <property type="component" value="Unassembled WGS sequence"/>
</dbReference>
<evidence type="ECO:0000256" key="1">
    <source>
        <dbReference type="SAM" id="MobiDB-lite"/>
    </source>
</evidence>
<dbReference type="EMBL" id="JAUIZM010000008">
    <property type="protein sequence ID" value="KAK1368626.1"/>
    <property type="molecule type" value="Genomic_DNA"/>
</dbReference>
<dbReference type="AlphaFoldDB" id="A0AAD8MCK4"/>
<name>A0AAD8MCK4_9APIA</name>
<organism evidence="2 3">
    <name type="scientific">Heracleum sosnowskyi</name>
    <dbReference type="NCBI Taxonomy" id="360622"/>
    <lineage>
        <taxon>Eukaryota</taxon>
        <taxon>Viridiplantae</taxon>
        <taxon>Streptophyta</taxon>
        <taxon>Embryophyta</taxon>
        <taxon>Tracheophyta</taxon>
        <taxon>Spermatophyta</taxon>
        <taxon>Magnoliopsida</taxon>
        <taxon>eudicotyledons</taxon>
        <taxon>Gunneridae</taxon>
        <taxon>Pentapetalae</taxon>
        <taxon>asterids</taxon>
        <taxon>campanulids</taxon>
        <taxon>Apiales</taxon>
        <taxon>Apiaceae</taxon>
        <taxon>Apioideae</taxon>
        <taxon>apioid superclade</taxon>
        <taxon>Tordylieae</taxon>
        <taxon>Tordyliinae</taxon>
        <taxon>Heracleum</taxon>
    </lineage>
</organism>
<accession>A0AAD8MCK4</accession>